<dbReference type="EMBL" id="LBNE01000003">
    <property type="protein sequence ID" value="KKO72070.1"/>
    <property type="molecule type" value="Genomic_DNA"/>
</dbReference>
<dbReference type="GO" id="GO:0005829">
    <property type="term" value="C:cytosol"/>
    <property type="evidence" value="ECO:0007669"/>
    <property type="project" value="TreeGrafter"/>
</dbReference>
<keyword evidence="11 15" id="KW-0239">DNA-directed DNA polymerase</keyword>
<comment type="function">
    <text evidence="15">Poorly processive, error-prone DNA polymerase involved in untargeted mutagenesis. Copies undamaged DNA at stalled replication forks, which arise in vivo from mismatched or misaligned primer ends. These misaligned primers can be extended by PolIV. Exhibits no 3'-5' exonuclease (proofreading) activity. May be involved in translesional synthesis, in conjunction with the beta clamp from PolIII.</text>
</comment>
<evidence type="ECO:0000259" key="17">
    <source>
        <dbReference type="PROSITE" id="PS50173"/>
    </source>
</evidence>
<dbReference type="NCBIfam" id="NF002677">
    <property type="entry name" value="PRK02406.1"/>
    <property type="match status" value="1"/>
</dbReference>
<feature type="region of interest" description="Disordered" evidence="16">
    <location>
        <begin position="264"/>
        <end position="283"/>
    </location>
</feature>
<keyword evidence="6 15" id="KW-0548">Nucleotidyltransferase</keyword>
<feature type="domain" description="UmuC" evidence="17">
    <location>
        <begin position="6"/>
        <end position="217"/>
    </location>
</feature>
<feature type="binding site" evidence="15">
    <location>
        <position position="124"/>
    </location>
    <ligand>
        <name>Mg(2+)</name>
        <dbReference type="ChEBI" id="CHEBI:18420"/>
    </ligand>
</feature>
<comment type="similarity">
    <text evidence="2 15">Belongs to the DNA polymerase type-Y family.</text>
</comment>
<dbReference type="Pfam" id="PF11799">
    <property type="entry name" value="IMS_C"/>
    <property type="match status" value="1"/>
</dbReference>
<evidence type="ECO:0000256" key="5">
    <source>
        <dbReference type="ARBA" id="ARBA00022679"/>
    </source>
</evidence>
<feature type="active site" evidence="15">
    <location>
        <position position="125"/>
    </location>
</feature>
<dbReference type="GO" id="GO:0042276">
    <property type="term" value="P:error-prone translesion synthesis"/>
    <property type="evidence" value="ECO:0007669"/>
    <property type="project" value="TreeGrafter"/>
</dbReference>
<evidence type="ECO:0000256" key="2">
    <source>
        <dbReference type="ARBA" id="ARBA00010945"/>
    </source>
</evidence>
<dbReference type="Gene3D" id="1.10.150.20">
    <property type="entry name" value="5' to 3' exonuclease, C-terminal subdomain"/>
    <property type="match status" value="1"/>
</dbReference>
<organism evidence="18 20">
    <name type="scientific">Kerstersia gyiorum</name>
    <dbReference type="NCBI Taxonomy" id="206506"/>
    <lineage>
        <taxon>Bacteria</taxon>
        <taxon>Pseudomonadati</taxon>
        <taxon>Pseudomonadota</taxon>
        <taxon>Betaproteobacteria</taxon>
        <taxon>Burkholderiales</taxon>
        <taxon>Alcaligenaceae</taxon>
        <taxon>Kerstersia</taxon>
    </lineage>
</organism>
<keyword evidence="7 15" id="KW-0235">DNA replication</keyword>
<dbReference type="HAMAP" id="MF_01113">
    <property type="entry name" value="DNApol_IV"/>
    <property type="match status" value="1"/>
</dbReference>
<dbReference type="InterPro" id="IPR043502">
    <property type="entry name" value="DNA/RNA_pol_sf"/>
</dbReference>
<feature type="site" description="Substrate discrimination" evidence="15">
    <location>
        <position position="15"/>
    </location>
</feature>
<evidence type="ECO:0000256" key="8">
    <source>
        <dbReference type="ARBA" id="ARBA00022723"/>
    </source>
</evidence>
<dbReference type="FunFam" id="3.30.1490.100:FF:000004">
    <property type="entry name" value="DNA polymerase IV"/>
    <property type="match status" value="1"/>
</dbReference>
<dbReference type="Pfam" id="PF00817">
    <property type="entry name" value="IMS"/>
    <property type="match status" value="1"/>
</dbReference>
<dbReference type="EMBL" id="SGWZ01000004">
    <property type="protein sequence ID" value="RZS67570.1"/>
    <property type="molecule type" value="Genomic_DNA"/>
</dbReference>
<name>A0A171KT53_9BURK</name>
<evidence type="ECO:0000313" key="21">
    <source>
        <dbReference type="Proteomes" id="UP000292039"/>
    </source>
</evidence>
<evidence type="ECO:0000256" key="9">
    <source>
        <dbReference type="ARBA" id="ARBA00022763"/>
    </source>
</evidence>
<dbReference type="GO" id="GO:0003684">
    <property type="term" value="F:damaged DNA binding"/>
    <property type="evidence" value="ECO:0007669"/>
    <property type="project" value="InterPro"/>
</dbReference>
<comment type="subunit">
    <text evidence="15">Monomer.</text>
</comment>
<dbReference type="RefSeq" id="WP_068369492.1">
    <property type="nucleotide sequence ID" value="NZ_CBCSEB010000001.1"/>
</dbReference>
<reference evidence="19 21" key="2">
    <citation type="submission" date="2019-02" db="EMBL/GenBank/DDBJ databases">
        <title>Genomic Encyclopedia of Type Strains, Phase IV (KMG-IV): sequencing the most valuable type-strain genomes for metagenomic binning, comparative biology and taxonomic classification.</title>
        <authorList>
            <person name="Goeker M."/>
        </authorList>
    </citation>
    <scope>NUCLEOTIDE SEQUENCE [LARGE SCALE GENOMIC DNA]</scope>
    <source>
        <strain evidence="19 21">DSM 16618</strain>
    </source>
</reference>
<evidence type="ECO:0000256" key="6">
    <source>
        <dbReference type="ARBA" id="ARBA00022695"/>
    </source>
</evidence>
<dbReference type="GO" id="GO:0006281">
    <property type="term" value="P:DNA repair"/>
    <property type="evidence" value="ECO:0007669"/>
    <property type="project" value="UniProtKB-UniRule"/>
</dbReference>
<keyword evidence="10 15" id="KW-0460">Magnesium</keyword>
<dbReference type="GO" id="GO:0000287">
    <property type="term" value="F:magnesium ion binding"/>
    <property type="evidence" value="ECO:0007669"/>
    <property type="project" value="UniProtKB-UniRule"/>
</dbReference>
<dbReference type="InterPro" id="IPR050116">
    <property type="entry name" value="DNA_polymerase-Y"/>
</dbReference>
<proteinExistence type="inferred from homology"/>
<sequence>MNQRWIAHLDMDAFYASVELLRYPDLRGQPVVIGGRAAPPALLPDGSRDYMRLSAYAGRGVVTTATYEARTYGVHSAMGLMKAAQLAPDAILLPVDFSRYRDFSRRFKAAVAEVAPHIEDRGVDEIYIDLSEHEDLRESCPDEGALVPAAVRTLALRLQQAVMDATGLSCSIGVTPNKLLSKMASEFNKPGGVTVLGLDEVPARIWPLPASRINGIGPKTTERLRQSGIETIGDLARCELPWLKTEFGTRMGAWLYRAARGEDTREVQTESEPKSVSRESTFERDLHPQRDKVLLGQIFTRLCVQLSEDLMRKGVAGRTVGIKLRYEDFQTVTRDFTLPYPTQDARTIRRAAGNCLKRVPLDRRLRLLGVKLTGLAPMTAGGLQPSPSGDPYTLPLFEDAMPLGG</sequence>
<evidence type="ECO:0000313" key="19">
    <source>
        <dbReference type="EMBL" id="RZS67570.1"/>
    </source>
</evidence>
<dbReference type="AlphaFoldDB" id="A0A171KT53"/>
<dbReference type="PANTHER" id="PTHR11076">
    <property type="entry name" value="DNA REPAIR POLYMERASE UMUC / TRANSFERASE FAMILY MEMBER"/>
    <property type="match status" value="1"/>
</dbReference>
<dbReference type="InterPro" id="IPR001126">
    <property type="entry name" value="UmuC"/>
</dbReference>
<evidence type="ECO:0000256" key="7">
    <source>
        <dbReference type="ARBA" id="ARBA00022705"/>
    </source>
</evidence>
<dbReference type="EC" id="2.7.7.7" evidence="15"/>
<comment type="subcellular location">
    <subcellularLocation>
        <location evidence="1 15">Cytoplasm</location>
    </subcellularLocation>
</comment>
<keyword evidence="13 15" id="KW-0234">DNA repair</keyword>
<dbReference type="InterPro" id="IPR022880">
    <property type="entry name" value="DNApol_IV"/>
</dbReference>
<evidence type="ECO:0000256" key="4">
    <source>
        <dbReference type="ARBA" id="ARBA00022490"/>
    </source>
</evidence>
<keyword evidence="20" id="KW-1185">Reference proteome</keyword>
<keyword evidence="9 15" id="KW-0227">DNA damage</keyword>
<dbReference type="InterPro" id="IPR017961">
    <property type="entry name" value="DNA_pol_Y-fam_little_finger"/>
</dbReference>
<comment type="caution">
    <text evidence="18">The sequence shown here is derived from an EMBL/GenBank/DDBJ whole genome shotgun (WGS) entry which is preliminary data.</text>
</comment>
<evidence type="ECO:0000256" key="1">
    <source>
        <dbReference type="ARBA" id="ARBA00004496"/>
    </source>
</evidence>
<dbReference type="OrthoDB" id="9808813at2"/>
<accession>A0A171KT53</accession>
<evidence type="ECO:0000256" key="16">
    <source>
        <dbReference type="SAM" id="MobiDB-lite"/>
    </source>
</evidence>
<dbReference type="GO" id="GO:0009432">
    <property type="term" value="P:SOS response"/>
    <property type="evidence" value="ECO:0007669"/>
    <property type="project" value="TreeGrafter"/>
</dbReference>
<comment type="catalytic activity">
    <reaction evidence="14 15">
        <text>DNA(n) + a 2'-deoxyribonucleoside 5'-triphosphate = DNA(n+1) + diphosphate</text>
        <dbReference type="Rhea" id="RHEA:22508"/>
        <dbReference type="Rhea" id="RHEA-COMP:17339"/>
        <dbReference type="Rhea" id="RHEA-COMP:17340"/>
        <dbReference type="ChEBI" id="CHEBI:33019"/>
        <dbReference type="ChEBI" id="CHEBI:61560"/>
        <dbReference type="ChEBI" id="CHEBI:173112"/>
        <dbReference type="EC" id="2.7.7.7"/>
    </reaction>
</comment>
<evidence type="ECO:0000313" key="18">
    <source>
        <dbReference type="EMBL" id="KKO72070.1"/>
    </source>
</evidence>
<protein>
    <recommendedName>
        <fullName evidence="15">DNA polymerase IV</fullName>
        <shortName evidence="15">Pol IV</shortName>
        <ecNumber evidence="15">2.7.7.7</ecNumber>
    </recommendedName>
</protein>
<dbReference type="PATRIC" id="fig|206506.3.peg.1457"/>
<dbReference type="PROSITE" id="PS50173">
    <property type="entry name" value="UMUC"/>
    <property type="match status" value="1"/>
</dbReference>
<dbReference type="CDD" id="cd03586">
    <property type="entry name" value="PolY_Pol_IV_kappa"/>
    <property type="match status" value="1"/>
</dbReference>
<dbReference type="Proteomes" id="UP000292039">
    <property type="component" value="Unassembled WGS sequence"/>
</dbReference>
<dbReference type="InterPro" id="IPR053848">
    <property type="entry name" value="IMS_HHH_1"/>
</dbReference>
<keyword evidence="8 15" id="KW-0479">Metal-binding</keyword>
<evidence type="ECO:0000256" key="10">
    <source>
        <dbReference type="ARBA" id="ARBA00022842"/>
    </source>
</evidence>
<evidence type="ECO:0000256" key="11">
    <source>
        <dbReference type="ARBA" id="ARBA00022932"/>
    </source>
</evidence>
<dbReference type="GO" id="GO:0003887">
    <property type="term" value="F:DNA-directed DNA polymerase activity"/>
    <property type="evidence" value="ECO:0007669"/>
    <property type="project" value="UniProtKB-UniRule"/>
</dbReference>
<dbReference type="SUPFAM" id="SSF56672">
    <property type="entry name" value="DNA/RNA polymerases"/>
    <property type="match status" value="1"/>
</dbReference>
<dbReference type="SUPFAM" id="SSF100879">
    <property type="entry name" value="Lesion bypass DNA polymerase (Y-family), little finger domain"/>
    <property type="match status" value="1"/>
</dbReference>
<reference evidence="18 20" key="1">
    <citation type="submission" date="2015-04" db="EMBL/GenBank/DDBJ databases">
        <title>Genome sequence of Kerstersia gyiorum CG1.</title>
        <authorList>
            <person name="Greninger A.L."/>
            <person name="Kozyreva V."/>
            <person name="Chaturvedi V."/>
        </authorList>
    </citation>
    <scope>NUCLEOTIDE SEQUENCE [LARGE SCALE GENOMIC DNA]</scope>
    <source>
        <strain evidence="18 20">CG1</strain>
    </source>
</reference>
<dbReference type="Gene3D" id="3.30.70.270">
    <property type="match status" value="1"/>
</dbReference>
<keyword evidence="12 15" id="KW-0238">DNA-binding</keyword>
<dbReference type="Gene3D" id="3.30.1490.100">
    <property type="entry name" value="DNA polymerase, Y-family, little finger domain"/>
    <property type="match status" value="1"/>
</dbReference>
<dbReference type="Proteomes" id="UP000078084">
    <property type="component" value="Unassembled WGS sequence"/>
</dbReference>
<evidence type="ECO:0000313" key="20">
    <source>
        <dbReference type="Proteomes" id="UP000078084"/>
    </source>
</evidence>
<feature type="binding site" evidence="15">
    <location>
        <position position="10"/>
    </location>
    <ligand>
        <name>Mg(2+)</name>
        <dbReference type="ChEBI" id="CHEBI:18420"/>
    </ligand>
</feature>
<dbReference type="STRING" id="206506.AAV32_06815"/>
<evidence type="ECO:0000256" key="12">
    <source>
        <dbReference type="ARBA" id="ARBA00023125"/>
    </source>
</evidence>
<dbReference type="PANTHER" id="PTHR11076:SF33">
    <property type="entry name" value="DNA POLYMERASE KAPPA"/>
    <property type="match status" value="1"/>
</dbReference>
<dbReference type="Gene3D" id="3.40.1170.60">
    <property type="match status" value="1"/>
</dbReference>
<evidence type="ECO:0000256" key="3">
    <source>
        <dbReference type="ARBA" id="ARBA00022457"/>
    </source>
</evidence>
<dbReference type="GO" id="GO:0006261">
    <property type="term" value="P:DNA-templated DNA replication"/>
    <property type="evidence" value="ECO:0007669"/>
    <property type="project" value="UniProtKB-UniRule"/>
</dbReference>
<gene>
    <name evidence="15" type="primary">dinB</name>
    <name evidence="18" type="ORF">AAV32_06815</name>
    <name evidence="19" type="ORF">EV679_2796</name>
</gene>
<dbReference type="InterPro" id="IPR043128">
    <property type="entry name" value="Rev_trsase/Diguanyl_cyclase"/>
</dbReference>
<dbReference type="Pfam" id="PF21999">
    <property type="entry name" value="IMS_HHH_1"/>
    <property type="match status" value="1"/>
</dbReference>
<keyword evidence="5 15" id="KW-0808">Transferase</keyword>
<dbReference type="InterPro" id="IPR036775">
    <property type="entry name" value="DNA_pol_Y-fam_lit_finger_sf"/>
</dbReference>
<evidence type="ECO:0000256" key="14">
    <source>
        <dbReference type="ARBA" id="ARBA00049244"/>
    </source>
</evidence>
<evidence type="ECO:0000256" key="13">
    <source>
        <dbReference type="ARBA" id="ARBA00023204"/>
    </source>
</evidence>
<keyword evidence="3 15" id="KW-0515">Mutator protein</keyword>
<keyword evidence="4 15" id="KW-0963">Cytoplasm</keyword>
<evidence type="ECO:0000256" key="15">
    <source>
        <dbReference type="HAMAP-Rule" id="MF_01113"/>
    </source>
</evidence>
<comment type="cofactor">
    <cofactor evidence="15">
        <name>Mg(2+)</name>
        <dbReference type="ChEBI" id="CHEBI:18420"/>
    </cofactor>
    <text evidence="15">Binds 2 magnesium ions per subunit.</text>
</comment>